<dbReference type="Pfam" id="PF13456">
    <property type="entry name" value="RVT_3"/>
    <property type="match status" value="1"/>
</dbReference>
<evidence type="ECO:0000313" key="4">
    <source>
        <dbReference type="Proteomes" id="UP001152523"/>
    </source>
</evidence>
<dbReference type="Proteomes" id="UP001152523">
    <property type="component" value="Unassembled WGS sequence"/>
</dbReference>
<dbReference type="InterPro" id="IPR026960">
    <property type="entry name" value="RVT-Znf"/>
</dbReference>
<evidence type="ECO:0000313" key="3">
    <source>
        <dbReference type="EMBL" id="CAH9105202.1"/>
    </source>
</evidence>
<evidence type="ECO:0008006" key="5">
    <source>
        <dbReference type="Google" id="ProtNLM"/>
    </source>
</evidence>
<proteinExistence type="predicted"/>
<reference evidence="3" key="1">
    <citation type="submission" date="2022-07" db="EMBL/GenBank/DDBJ databases">
        <authorList>
            <person name="Macas J."/>
            <person name="Novak P."/>
            <person name="Neumann P."/>
        </authorList>
    </citation>
    <scope>NUCLEOTIDE SEQUENCE</scope>
</reference>
<sequence length="330" mass="38270">MEHPYPEKISFFLWRLNNDLLPFPVKLNLFGIHGPFKCPFCNNMDTIDHFFLHCCFATTIWHHFETILDFCPVKSGTFINYINNWYLDYHGPIIDFNYLLPNIVTWHLWKVRNKVLYDNKLGHIPEAINAIKYDIFAISVAKPLTATILTAPFNIQMITPRKSPKTATLSSWIKPPINTYKVNLATRRLTSNITRSAAIIRNHEGSYIGHATHLASHNQTTNASYDALDYFIPLLNNIMPTNVIFEVDDRNVYEGVAGVSLQHWKYWPRIHKIQKKVKTNTWSVTYVNPKINRAAEFLAYHNMSIKTNGHHFSQFVGILKFDAVSFPYVV</sequence>
<dbReference type="GO" id="GO:0004523">
    <property type="term" value="F:RNA-DNA hybrid ribonuclease activity"/>
    <property type="evidence" value="ECO:0007669"/>
    <property type="project" value="InterPro"/>
</dbReference>
<accession>A0AAV0DMW8</accession>
<organism evidence="3 4">
    <name type="scientific">Cuscuta epithymum</name>
    <dbReference type="NCBI Taxonomy" id="186058"/>
    <lineage>
        <taxon>Eukaryota</taxon>
        <taxon>Viridiplantae</taxon>
        <taxon>Streptophyta</taxon>
        <taxon>Embryophyta</taxon>
        <taxon>Tracheophyta</taxon>
        <taxon>Spermatophyta</taxon>
        <taxon>Magnoliopsida</taxon>
        <taxon>eudicotyledons</taxon>
        <taxon>Gunneridae</taxon>
        <taxon>Pentapetalae</taxon>
        <taxon>asterids</taxon>
        <taxon>lamiids</taxon>
        <taxon>Solanales</taxon>
        <taxon>Convolvulaceae</taxon>
        <taxon>Cuscuteae</taxon>
        <taxon>Cuscuta</taxon>
        <taxon>Cuscuta subgen. Cuscuta</taxon>
    </lineage>
</organism>
<comment type="caution">
    <text evidence="3">The sequence shown here is derived from an EMBL/GenBank/DDBJ whole genome shotgun (WGS) entry which is preliminary data.</text>
</comment>
<feature type="domain" description="Reverse transcriptase zinc-binding" evidence="2">
    <location>
        <begin position="5"/>
        <end position="61"/>
    </location>
</feature>
<dbReference type="GO" id="GO:0003676">
    <property type="term" value="F:nucleic acid binding"/>
    <property type="evidence" value="ECO:0007669"/>
    <property type="project" value="InterPro"/>
</dbReference>
<dbReference type="InterPro" id="IPR002156">
    <property type="entry name" value="RNaseH_domain"/>
</dbReference>
<dbReference type="Pfam" id="PF13966">
    <property type="entry name" value="zf-RVT"/>
    <property type="match status" value="1"/>
</dbReference>
<name>A0AAV0DMW8_9ASTE</name>
<gene>
    <name evidence="3" type="ORF">CEPIT_LOCUS17084</name>
</gene>
<dbReference type="EMBL" id="CAMAPF010000129">
    <property type="protein sequence ID" value="CAH9105202.1"/>
    <property type="molecule type" value="Genomic_DNA"/>
</dbReference>
<evidence type="ECO:0000259" key="2">
    <source>
        <dbReference type="Pfam" id="PF13966"/>
    </source>
</evidence>
<dbReference type="AlphaFoldDB" id="A0AAV0DMW8"/>
<keyword evidence="4" id="KW-1185">Reference proteome</keyword>
<feature type="domain" description="RNase H type-1" evidence="1">
    <location>
        <begin position="190"/>
        <end position="300"/>
    </location>
</feature>
<evidence type="ECO:0000259" key="1">
    <source>
        <dbReference type="Pfam" id="PF13456"/>
    </source>
</evidence>
<protein>
    <recommendedName>
        <fullName evidence="5">Reverse transcriptase zinc-binding domain-containing protein</fullName>
    </recommendedName>
</protein>